<protein>
    <submittedName>
        <fullName evidence="2">FGF</fullName>
    </submittedName>
</protein>
<accession>A0AC35U3A4</accession>
<name>A0AC35U3A4_9BILA</name>
<evidence type="ECO:0000313" key="2">
    <source>
        <dbReference type="WBParaSite" id="RSKR_0000726800.1"/>
    </source>
</evidence>
<reference evidence="2" key="1">
    <citation type="submission" date="2016-11" db="UniProtKB">
        <authorList>
            <consortium name="WormBaseParasite"/>
        </authorList>
    </citation>
    <scope>IDENTIFICATION</scope>
    <source>
        <strain evidence="2">KR3021</strain>
    </source>
</reference>
<dbReference type="WBParaSite" id="RSKR_0000726800.1">
    <property type="protein sequence ID" value="RSKR_0000726800.1"/>
    <property type="gene ID" value="RSKR_0000726800"/>
</dbReference>
<proteinExistence type="predicted"/>
<dbReference type="Proteomes" id="UP000095286">
    <property type="component" value="Unplaced"/>
</dbReference>
<organism evidence="1 2">
    <name type="scientific">Rhabditophanes sp. KR3021</name>
    <dbReference type="NCBI Taxonomy" id="114890"/>
    <lineage>
        <taxon>Eukaryota</taxon>
        <taxon>Metazoa</taxon>
        <taxon>Ecdysozoa</taxon>
        <taxon>Nematoda</taxon>
        <taxon>Chromadorea</taxon>
        <taxon>Rhabditida</taxon>
        <taxon>Tylenchina</taxon>
        <taxon>Panagrolaimomorpha</taxon>
        <taxon>Strongyloidoidea</taxon>
        <taxon>Alloionematidae</taxon>
        <taxon>Rhabditophanes</taxon>
    </lineage>
</organism>
<evidence type="ECO:0000313" key="1">
    <source>
        <dbReference type="Proteomes" id="UP000095286"/>
    </source>
</evidence>
<sequence>MSSAVSAFGGSASNFVTSSSLPISFVAPSTGDSLNEKIRKCESLLNQFEYSVDGREGQSPHRQGALFCRTGNWLEILDSETAHRNAQNHNQQSLQYIKGTRNETSLFTVLEFISIAFGLISIRGIQANKYLCMDAEGALYGSSPKEFTHECIFREEMLENYYNLYSSCAYGGQKKNWYVALRKTGRPRRGKHTRRKRKSSHFIVVHFDKNRNKEEKSTNPRSYFKFFAKKNSRLPLSVANAIRQPVYHTSDSVIIHKDDLKLDKNNTNITLSELLTNTIVSRNKHSKDLFNYFDTKLPKDQNLKTEYKRRKAVMMNNLGQNTEVVFKEKYGVVILNDSKNAKISNKKNTRLLKDEQMRRQRKEEISRLQELKAHLQNNTARRS</sequence>